<accession>A0A0K2ULQ5</accession>
<protein>
    <submittedName>
        <fullName evidence="1">Uncharacterized protein</fullName>
    </submittedName>
</protein>
<name>A0A0K2ULQ5_LEPSM</name>
<dbReference type="EMBL" id="HACA01021260">
    <property type="protein sequence ID" value="CDW38621.1"/>
    <property type="molecule type" value="Transcribed_RNA"/>
</dbReference>
<sequence>MNSSNPPSTAP</sequence>
<proteinExistence type="predicted"/>
<reference evidence="1" key="1">
    <citation type="submission" date="2014-05" db="EMBL/GenBank/DDBJ databases">
        <authorList>
            <person name="Chronopoulou M."/>
        </authorList>
    </citation>
    <scope>NUCLEOTIDE SEQUENCE</scope>
    <source>
        <tissue evidence="1">Whole organism</tissue>
    </source>
</reference>
<organism evidence="1">
    <name type="scientific">Lepeophtheirus salmonis</name>
    <name type="common">Salmon louse</name>
    <name type="synonym">Caligus salmonis</name>
    <dbReference type="NCBI Taxonomy" id="72036"/>
    <lineage>
        <taxon>Eukaryota</taxon>
        <taxon>Metazoa</taxon>
        <taxon>Ecdysozoa</taxon>
        <taxon>Arthropoda</taxon>
        <taxon>Crustacea</taxon>
        <taxon>Multicrustacea</taxon>
        <taxon>Hexanauplia</taxon>
        <taxon>Copepoda</taxon>
        <taxon>Siphonostomatoida</taxon>
        <taxon>Caligidae</taxon>
        <taxon>Lepeophtheirus</taxon>
    </lineage>
</organism>
<evidence type="ECO:0000313" key="1">
    <source>
        <dbReference type="EMBL" id="CDW38621.1"/>
    </source>
</evidence>